<organism evidence="1 2">
    <name type="scientific">Saliphagus infecundisoli</name>
    <dbReference type="NCBI Taxonomy" id="1849069"/>
    <lineage>
        <taxon>Archaea</taxon>
        <taxon>Methanobacteriati</taxon>
        <taxon>Methanobacteriota</taxon>
        <taxon>Stenosarchaea group</taxon>
        <taxon>Halobacteria</taxon>
        <taxon>Halobacteriales</taxon>
        <taxon>Natrialbaceae</taxon>
        <taxon>Saliphagus</taxon>
    </lineage>
</organism>
<reference evidence="1 2" key="1">
    <citation type="journal article" date="2019" name="Int. J. Syst. Evol. Microbiol.">
        <title>The Global Catalogue of Microorganisms (GCM) 10K type strain sequencing project: providing services to taxonomists for standard genome sequencing and annotation.</title>
        <authorList>
            <consortium name="The Broad Institute Genomics Platform"/>
            <consortium name="The Broad Institute Genome Sequencing Center for Infectious Disease"/>
            <person name="Wu L."/>
            <person name="Ma J."/>
        </authorList>
    </citation>
    <scope>NUCLEOTIDE SEQUENCE [LARGE SCALE GENOMIC DNA]</scope>
    <source>
        <strain evidence="1 2">CGMCC 1.15824</strain>
    </source>
</reference>
<dbReference type="InterPro" id="IPR055551">
    <property type="entry name" value="DUF7127"/>
</dbReference>
<sequence length="84" mass="8616">MRVPRTLRSVDHETAIARTVTADGESEITVDFGAGAGDLEVDVVGGTVIATTDGDQFEFDLPEGAEGVTANNGVLTIRGPADGN</sequence>
<dbReference type="RefSeq" id="WP_114575952.1">
    <property type="nucleotide sequence ID" value="NZ_JAIVEF010000005.1"/>
</dbReference>
<dbReference type="Pfam" id="PF23444">
    <property type="entry name" value="DUF7127"/>
    <property type="match status" value="1"/>
</dbReference>
<keyword evidence="2" id="KW-1185">Reference proteome</keyword>
<dbReference type="Proteomes" id="UP001595925">
    <property type="component" value="Unassembled WGS sequence"/>
</dbReference>
<name>A0ABD5QBV9_9EURY</name>
<dbReference type="EMBL" id="JBHSJG010000014">
    <property type="protein sequence ID" value="MFC4987049.1"/>
    <property type="molecule type" value="Genomic_DNA"/>
</dbReference>
<comment type="caution">
    <text evidence="1">The sequence shown here is derived from an EMBL/GenBank/DDBJ whole genome shotgun (WGS) entry which is preliminary data.</text>
</comment>
<proteinExistence type="predicted"/>
<protein>
    <recommendedName>
        <fullName evidence="3">Hsp20/alpha crystallin family protein</fullName>
    </recommendedName>
</protein>
<gene>
    <name evidence="1" type="ORF">ACFPFO_04565</name>
</gene>
<evidence type="ECO:0000313" key="2">
    <source>
        <dbReference type="Proteomes" id="UP001595925"/>
    </source>
</evidence>
<evidence type="ECO:0000313" key="1">
    <source>
        <dbReference type="EMBL" id="MFC4987049.1"/>
    </source>
</evidence>
<accession>A0ABD5QBV9</accession>
<dbReference type="AlphaFoldDB" id="A0ABD5QBV9"/>
<evidence type="ECO:0008006" key="3">
    <source>
        <dbReference type="Google" id="ProtNLM"/>
    </source>
</evidence>